<dbReference type="Proteomes" id="UP000184603">
    <property type="component" value="Unassembled WGS sequence"/>
</dbReference>
<reference evidence="3 4" key="1">
    <citation type="submission" date="2016-12" db="EMBL/GenBank/DDBJ databases">
        <authorList>
            <person name="Song W.-J."/>
            <person name="Kurnit D.M."/>
        </authorList>
    </citation>
    <scope>NUCLEOTIDE SEQUENCE [LARGE SCALE GENOMIC DNA]</scope>
    <source>
        <strain evidence="3 4">DSM 18488</strain>
    </source>
</reference>
<evidence type="ECO:0000259" key="2">
    <source>
        <dbReference type="PROSITE" id="PS51747"/>
    </source>
</evidence>
<feature type="domain" description="CMP/dCMP-type deaminase" evidence="2">
    <location>
        <begin position="3"/>
        <end position="135"/>
    </location>
</feature>
<proteinExistence type="inferred from homology"/>
<dbReference type="OrthoDB" id="9795347at2"/>
<dbReference type="AlphaFoldDB" id="A0A1M7YF59"/>
<dbReference type="Gene3D" id="3.40.140.10">
    <property type="entry name" value="Cytidine Deaminase, domain 2"/>
    <property type="match status" value="1"/>
</dbReference>
<dbReference type="SUPFAM" id="SSF53927">
    <property type="entry name" value="Cytidine deaminase-like"/>
    <property type="match status" value="1"/>
</dbReference>
<gene>
    <name evidence="3" type="ORF">SAMN02745220_03933</name>
</gene>
<comment type="similarity">
    <text evidence="1">Belongs to the cytidine and deoxycytidylate deaminase family.</text>
</comment>
<dbReference type="CDD" id="cd01283">
    <property type="entry name" value="cytidine_deaminase"/>
    <property type="match status" value="1"/>
</dbReference>
<dbReference type="GO" id="GO:0004126">
    <property type="term" value="F:cytidine deaminase activity"/>
    <property type="evidence" value="ECO:0007669"/>
    <property type="project" value="UniProtKB-ARBA"/>
</dbReference>
<dbReference type="RefSeq" id="WP_073615368.1">
    <property type="nucleotide sequence ID" value="NZ_FRFE01000024.1"/>
</dbReference>
<dbReference type="GO" id="GO:0008270">
    <property type="term" value="F:zinc ion binding"/>
    <property type="evidence" value="ECO:0007669"/>
    <property type="project" value="TreeGrafter"/>
</dbReference>
<keyword evidence="4" id="KW-1185">Reference proteome</keyword>
<dbReference type="InterPro" id="IPR016193">
    <property type="entry name" value="Cytidine_deaminase-like"/>
</dbReference>
<dbReference type="GO" id="GO:0055086">
    <property type="term" value="P:nucleobase-containing small molecule metabolic process"/>
    <property type="evidence" value="ECO:0007669"/>
    <property type="project" value="UniProtKB-ARBA"/>
</dbReference>
<dbReference type="PROSITE" id="PS51747">
    <property type="entry name" value="CYT_DCMP_DEAMINASES_2"/>
    <property type="match status" value="1"/>
</dbReference>
<dbReference type="InterPro" id="IPR050202">
    <property type="entry name" value="Cyt/Deoxycyt_deaminase"/>
</dbReference>
<dbReference type="NCBIfam" id="NF004064">
    <property type="entry name" value="PRK05578.1"/>
    <property type="match status" value="1"/>
</dbReference>
<protein>
    <submittedName>
        <fullName evidence="3">Cytidine deaminase</fullName>
    </submittedName>
</protein>
<evidence type="ECO:0000256" key="1">
    <source>
        <dbReference type="ARBA" id="ARBA00006576"/>
    </source>
</evidence>
<evidence type="ECO:0000313" key="4">
    <source>
        <dbReference type="Proteomes" id="UP000184603"/>
    </source>
</evidence>
<dbReference type="PANTHER" id="PTHR11644">
    <property type="entry name" value="CYTIDINE DEAMINASE"/>
    <property type="match status" value="1"/>
</dbReference>
<dbReference type="STRING" id="1121416.SAMN02745220_03933"/>
<dbReference type="GO" id="GO:0005829">
    <property type="term" value="C:cytosol"/>
    <property type="evidence" value="ECO:0007669"/>
    <property type="project" value="TreeGrafter"/>
</dbReference>
<evidence type="ECO:0000313" key="3">
    <source>
        <dbReference type="EMBL" id="SHO51285.1"/>
    </source>
</evidence>
<accession>A0A1M7YF59</accession>
<organism evidence="3 4">
    <name type="scientific">Desulfopila aestuarii DSM 18488</name>
    <dbReference type="NCBI Taxonomy" id="1121416"/>
    <lineage>
        <taxon>Bacteria</taxon>
        <taxon>Pseudomonadati</taxon>
        <taxon>Thermodesulfobacteriota</taxon>
        <taxon>Desulfobulbia</taxon>
        <taxon>Desulfobulbales</taxon>
        <taxon>Desulfocapsaceae</taxon>
        <taxon>Desulfopila</taxon>
    </lineage>
</organism>
<dbReference type="EMBL" id="FRFE01000024">
    <property type="protein sequence ID" value="SHO51285.1"/>
    <property type="molecule type" value="Genomic_DNA"/>
</dbReference>
<dbReference type="InterPro" id="IPR002125">
    <property type="entry name" value="CMP_dCMP_dom"/>
</dbReference>
<dbReference type="PANTHER" id="PTHR11644:SF2">
    <property type="entry name" value="CYTIDINE DEAMINASE"/>
    <property type="match status" value="1"/>
</dbReference>
<dbReference type="GO" id="GO:0072527">
    <property type="term" value="P:pyrimidine-containing compound metabolic process"/>
    <property type="evidence" value="ECO:0007669"/>
    <property type="project" value="UniProtKB-ARBA"/>
</dbReference>
<sequence length="135" mass="14279">MTPDQISLLKAAKDAAEKAHAPYSRFRVGAAVLTPEGIFNGANVENVSSNLGVCAERVALAHARMHGATTIIGIAICCRDAQPDATGSIPPNLTMPCGGCRQWLAELAPDAWIITNGANRVFTLQELLPSPFIIK</sequence>
<dbReference type="Pfam" id="PF00383">
    <property type="entry name" value="dCMP_cyt_deam_1"/>
    <property type="match status" value="1"/>
</dbReference>
<name>A0A1M7YF59_9BACT</name>